<dbReference type="EMBL" id="SOFL01000009">
    <property type="protein sequence ID" value="TFC05160.1"/>
    <property type="molecule type" value="Genomic_DNA"/>
</dbReference>
<evidence type="ECO:0000259" key="2">
    <source>
        <dbReference type="Pfam" id="PF12671"/>
    </source>
</evidence>
<dbReference type="Proteomes" id="UP000297907">
    <property type="component" value="Unassembled WGS sequence"/>
</dbReference>
<gene>
    <name evidence="3" type="ORF">E3O42_03910</name>
</gene>
<protein>
    <recommendedName>
        <fullName evidence="2">Putative amidase domain-containing protein</fullName>
    </recommendedName>
</protein>
<comment type="caution">
    <text evidence="3">The sequence shown here is derived from an EMBL/GenBank/DDBJ whole genome shotgun (WGS) entry which is preliminary data.</text>
</comment>
<sequence>MLGYSLRIEVAVALARPARIGVIALVLSGLVVGTVALATSGADRTGSAEDGATTVNAATSAEAAPRATPATTAAPVDVDPAVQAQLGYALAHWKDYNTDDYGVVTGNDCVNFTSQALVARGWAMDEDWWTSGTGSEFDFSSPWVSSTAFMNYLTDSGRATALTDDQRDQVKLGDVVQFDWDNTGDRDHTAIVSRIEGTGDDIVIYYAGHTDDTDYLSVDFAITEKHPGGTAYYWSIP</sequence>
<feature type="transmembrane region" description="Helical" evidence="1">
    <location>
        <begin position="20"/>
        <end position="38"/>
    </location>
</feature>
<organism evidence="3 4">
    <name type="scientific">Cryobacterium adonitolivorans</name>
    <dbReference type="NCBI Taxonomy" id="1259189"/>
    <lineage>
        <taxon>Bacteria</taxon>
        <taxon>Bacillati</taxon>
        <taxon>Actinomycetota</taxon>
        <taxon>Actinomycetes</taxon>
        <taxon>Micrococcales</taxon>
        <taxon>Microbacteriaceae</taxon>
        <taxon>Cryobacterium</taxon>
    </lineage>
</organism>
<evidence type="ECO:0000313" key="3">
    <source>
        <dbReference type="EMBL" id="TFC05160.1"/>
    </source>
</evidence>
<evidence type="ECO:0000256" key="1">
    <source>
        <dbReference type="SAM" id="Phobius"/>
    </source>
</evidence>
<dbReference type="PANTHER" id="PTHR40032">
    <property type="entry name" value="EXPORTED PROTEIN-RELATED"/>
    <property type="match status" value="1"/>
</dbReference>
<accession>A0A4R8W9R4</accession>
<keyword evidence="1" id="KW-0812">Transmembrane</keyword>
<reference evidence="3 4" key="1">
    <citation type="submission" date="2019-03" db="EMBL/GenBank/DDBJ databases">
        <title>Genomics of glacier-inhabiting Cryobacterium strains.</title>
        <authorList>
            <person name="Liu Q."/>
            <person name="Xin Y.-H."/>
        </authorList>
    </citation>
    <scope>NUCLEOTIDE SEQUENCE [LARGE SCALE GENOMIC DNA]</scope>
    <source>
        <strain evidence="3 4">RHLS22-1</strain>
    </source>
</reference>
<dbReference type="PANTHER" id="PTHR40032:SF1">
    <property type="entry name" value="EXPORTED PROTEIN"/>
    <property type="match status" value="1"/>
</dbReference>
<proteinExistence type="predicted"/>
<dbReference type="AlphaFoldDB" id="A0A4R8W9R4"/>
<keyword evidence="1" id="KW-1133">Transmembrane helix</keyword>
<dbReference type="Pfam" id="PF12671">
    <property type="entry name" value="Amidase_6"/>
    <property type="match status" value="1"/>
</dbReference>
<feature type="domain" description="Putative amidase" evidence="2">
    <location>
        <begin position="84"/>
        <end position="223"/>
    </location>
</feature>
<name>A0A4R8W9R4_9MICO</name>
<keyword evidence="4" id="KW-1185">Reference proteome</keyword>
<dbReference type="InterPro" id="IPR024301">
    <property type="entry name" value="Amidase_6"/>
</dbReference>
<dbReference type="OrthoDB" id="4981342at2"/>
<evidence type="ECO:0000313" key="4">
    <source>
        <dbReference type="Proteomes" id="UP000297907"/>
    </source>
</evidence>
<keyword evidence="1" id="KW-0472">Membrane</keyword>